<dbReference type="AlphaFoldDB" id="A0A7C9UV64"/>
<dbReference type="Pfam" id="PF11351">
    <property type="entry name" value="GTA_holin_3TM"/>
    <property type="match status" value="1"/>
</dbReference>
<keyword evidence="3" id="KW-1185">Reference proteome</keyword>
<protein>
    <recommendedName>
        <fullName evidence="4">Holin of 3TMs, for gene-transfer release</fullName>
    </recommendedName>
</protein>
<proteinExistence type="predicted"/>
<dbReference type="RefSeq" id="WP_163679655.1">
    <property type="nucleotide sequence ID" value="NZ_JAAIYP010000038.1"/>
</dbReference>
<evidence type="ECO:0000313" key="3">
    <source>
        <dbReference type="Proteomes" id="UP000480684"/>
    </source>
</evidence>
<dbReference type="EMBL" id="JAAIYP010000038">
    <property type="protein sequence ID" value="NFV80786.1"/>
    <property type="molecule type" value="Genomic_DNA"/>
</dbReference>
<dbReference type="InterPro" id="IPR021497">
    <property type="entry name" value="GTA_holin_3TM"/>
</dbReference>
<gene>
    <name evidence="2" type="ORF">G4223_11765</name>
</gene>
<keyword evidence="1" id="KW-0175">Coiled coil</keyword>
<sequence>MSLLSTLLGAGGDSVAKPIEALGNVFDKLFTSDDERLQAQAVLEKLKQHQDELQVELNKIEAASSSVFVAGWRPAIGWVCAASLAVYYIPRFVVGTTLWVQAAWGQQTLPPMPEMGIGDILGLVGSLLGMSWLRTSEKRAGVAR</sequence>
<evidence type="ECO:0000256" key="1">
    <source>
        <dbReference type="SAM" id="Coils"/>
    </source>
</evidence>
<organism evidence="2 3">
    <name type="scientific">Magnetospirillum aberrantis SpK</name>
    <dbReference type="NCBI Taxonomy" id="908842"/>
    <lineage>
        <taxon>Bacteria</taxon>
        <taxon>Pseudomonadati</taxon>
        <taxon>Pseudomonadota</taxon>
        <taxon>Alphaproteobacteria</taxon>
        <taxon>Rhodospirillales</taxon>
        <taxon>Rhodospirillaceae</taxon>
        <taxon>Magnetospirillum</taxon>
    </lineage>
</organism>
<evidence type="ECO:0000313" key="2">
    <source>
        <dbReference type="EMBL" id="NFV80786.1"/>
    </source>
</evidence>
<evidence type="ECO:0008006" key="4">
    <source>
        <dbReference type="Google" id="ProtNLM"/>
    </source>
</evidence>
<reference evidence="2 3" key="1">
    <citation type="submission" date="2020-02" db="EMBL/GenBank/DDBJ databases">
        <authorList>
            <person name="Dziuba M."/>
            <person name="Kuznetsov B."/>
            <person name="Mardanov A."/>
            <person name="Ravin N."/>
            <person name="Grouzdev D."/>
        </authorList>
    </citation>
    <scope>NUCLEOTIDE SEQUENCE [LARGE SCALE GENOMIC DNA]</scope>
    <source>
        <strain evidence="2 3">SpK</strain>
    </source>
</reference>
<dbReference type="Proteomes" id="UP000480684">
    <property type="component" value="Unassembled WGS sequence"/>
</dbReference>
<feature type="coiled-coil region" evidence="1">
    <location>
        <begin position="32"/>
        <end position="66"/>
    </location>
</feature>
<comment type="caution">
    <text evidence="2">The sequence shown here is derived from an EMBL/GenBank/DDBJ whole genome shotgun (WGS) entry which is preliminary data.</text>
</comment>
<accession>A0A7C9UV64</accession>
<name>A0A7C9UV64_9PROT</name>